<comment type="similarity">
    <text evidence="1">Belongs to the P-Pant transferase superfamily. Gsp/Sfp/HetI/AcpT family.</text>
</comment>
<dbReference type="InterPro" id="IPR050559">
    <property type="entry name" value="P-Pant_transferase_sf"/>
</dbReference>
<feature type="domain" description="4'-phosphopantetheinyl transferase" evidence="4">
    <location>
        <begin position="209"/>
        <end position="276"/>
    </location>
</feature>
<dbReference type="AlphaFoldDB" id="A0A9X9BP23"/>
<dbReference type="PANTHER" id="PTHR12215">
    <property type="entry name" value="PHOSPHOPANTETHEINE TRANSFERASE"/>
    <property type="match status" value="1"/>
</dbReference>
<evidence type="ECO:0000313" key="5">
    <source>
        <dbReference type="EMBL" id="TWR54693.1"/>
    </source>
</evidence>
<proteinExistence type="inferred from homology"/>
<evidence type="ECO:0000256" key="2">
    <source>
        <dbReference type="ARBA" id="ARBA00022679"/>
    </source>
</evidence>
<organism evidence="5 6">
    <name type="scientific">Pseudomonas marginalis</name>
    <name type="common">Pseudomonas panacis</name>
    <dbReference type="NCBI Taxonomy" id="298"/>
    <lineage>
        <taxon>Bacteria</taxon>
        <taxon>Pseudomonadati</taxon>
        <taxon>Pseudomonadota</taxon>
        <taxon>Gammaproteobacteria</taxon>
        <taxon>Pseudomonadales</taxon>
        <taxon>Pseudomonadaceae</taxon>
        <taxon>Pseudomonas</taxon>
    </lineage>
</organism>
<dbReference type="GO" id="GO:0019878">
    <property type="term" value="P:lysine biosynthetic process via aminoadipic acid"/>
    <property type="evidence" value="ECO:0007669"/>
    <property type="project" value="TreeGrafter"/>
</dbReference>
<evidence type="ECO:0000256" key="1">
    <source>
        <dbReference type="ARBA" id="ARBA00010990"/>
    </source>
</evidence>
<dbReference type="Pfam" id="PF01648">
    <property type="entry name" value="ACPS"/>
    <property type="match status" value="1"/>
</dbReference>
<evidence type="ECO:0000256" key="3">
    <source>
        <dbReference type="SAM" id="MobiDB-lite"/>
    </source>
</evidence>
<feature type="region of interest" description="Disordered" evidence="3">
    <location>
        <begin position="37"/>
        <end position="85"/>
    </location>
</feature>
<dbReference type="EMBL" id="VFEQ01000017">
    <property type="protein sequence ID" value="TWR54693.1"/>
    <property type="molecule type" value="Genomic_DNA"/>
</dbReference>
<dbReference type="InterPro" id="IPR037143">
    <property type="entry name" value="4-PPantetheinyl_Trfase_dom_sf"/>
</dbReference>
<dbReference type="Proteomes" id="UP000316123">
    <property type="component" value="Unassembled WGS sequence"/>
</dbReference>
<dbReference type="InterPro" id="IPR008278">
    <property type="entry name" value="4-PPantetheinyl_Trfase_dom"/>
</dbReference>
<evidence type="ECO:0000313" key="6">
    <source>
        <dbReference type="Proteomes" id="UP000316123"/>
    </source>
</evidence>
<feature type="compositionally biased region" description="Basic and acidic residues" evidence="3">
    <location>
        <begin position="54"/>
        <end position="69"/>
    </location>
</feature>
<dbReference type="GO" id="GO:0005829">
    <property type="term" value="C:cytosol"/>
    <property type="evidence" value="ECO:0007669"/>
    <property type="project" value="TreeGrafter"/>
</dbReference>
<dbReference type="GO" id="GO:0000287">
    <property type="term" value="F:magnesium ion binding"/>
    <property type="evidence" value="ECO:0007669"/>
    <property type="project" value="InterPro"/>
</dbReference>
<gene>
    <name evidence="5" type="ORF">FIV41_22145</name>
</gene>
<comment type="caution">
    <text evidence="5">The sequence shown here is derived from an EMBL/GenBank/DDBJ whole genome shotgun (WGS) entry which is preliminary data.</text>
</comment>
<accession>A0A9X9BP23</accession>
<dbReference type="OrthoDB" id="9808281at2"/>
<keyword evidence="2 5" id="KW-0808">Transferase</keyword>
<name>A0A9X9BP23_PSEMA</name>
<sequence length="342" mass="36975">MGGVLRSAHALDGHGAISPGTVVVEFRGDFCIFGLYQSPDRPQPTPGGCRSRGSRGDADLHGRPAERSPGHWHAPSAADSASGGEPGGGLRLVLCAPAGAPQPARTIGVSAVRLVVFPVHAAADPDWQVTLDAEQRQQAARLCERRRVRYLNARVALRLTIAELLHCDPGQVIIEQQPSGQLRVRSEPPLFASVTYAQRLGVLVVGTSAVGLDYEEGGAPVFWRSAVRRYFCDSERTWLQGRDIHTQEADFVWLWTRRESLLKYRGSGIRGDMRCLCSSRDGATAPYQHSFMLAGGVGTLTGEALTVELSPEWLALCGQQSFNLGFSWRTAPVGMGCCVKSE</sequence>
<reference evidence="5 6" key="1">
    <citation type="submission" date="2019-06" db="EMBL/GenBank/DDBJ databases">
        <title>Pseudomonas bimorpha sp. nov. isolated from bovine raw milk and skim milk concentrate.</title>
        <authorList>
            <person name="Hofmann K."/>
            <person name="Huptas C."/>
            <person name="Doll E."/>
            <person name="Scherer S."/>
            <person name="Wenning M."/>
        </authorList>
    </citation>
    <scope>NUCLEOTIDE SEQUENCE [LARGE SCALE GENOMIC DNA]</scope>
    <source>
        <strain evidence="5 6">DSM 13124</strain>
    </source>
</reference>
<dbReference type="Gene3D" id="3.90.470.20">
    <property type="entry name" value="4'-phosphopantetheinyl transferase domain"/>
    <property type="match status" value="1"/>
</dbReference>
<dbReference type="GO" id="GO:0008897">
    <property type="term" value="F:holo-[acyl-carrier-protein] synthase activity"/>
    <property type="evidence" value="ECO:0007669"/>
    <property type="project" value="InterPro"/>
</dbReference>
<evidence type="ECO:0000259" key="4">
    <source>
        <dbReference type="Pfam" id="PF01648"/>
    </source>
</evidence>
<protein>
    <submittedName>
        <fullName evidence="5">4'-phosphopantetheinyl transferase superfamily protein</fullName>
    </submittedName>
</protein>
<dbReference type="PANTHER" id="PTHR12215:SF10">
    <property type="entry name" value="L-AMINOADIPATE-SEMIALDEHYDE DEHYDROGENASE-PHOSPHOPANTETHEINYL TRANSFERASE"/>
    <property type="match status" value="1"/>
</dbReference>
<dbReference type="SUPFAM" id="SSF56214">
    <property type="entry name" value="4'-phosphopantetheinyl transferase"/>
    <property type="match status" value="2"/>
</dbReference>